<accession>A0A2U2XCW0</accession>
<organism evidence="1 2">
    <name type="scientific">Brumimicrobium oceani</name>
    <dbReference type="NCBI Taxonomy" id="2100725"/>
    <lineage>
        <taxon>Bacteria</taxon>
        <taxon>Pseudomonadati</taxon>
        <taxon>Bacteroidota</taxon>
        <taxon>Flavobacteriia</taxon>
        <taxon>Flavobacteriales</taxon>
        <taxon>Crocinitomicaceae</taxon>
        <taxon>Brumimicrobium</taxon>
    </lineage>
</organism>
<reference evidence="1 2" key="1">
    <citation type="submission" date="2018-05" db="EMBL/GenBank/DDBJ databases">
        <title>Brumimicrobium oceani sp. nov., isolated from coastal sediment.</title>
        <authorList>
            <person name="Kou Y."/>
        </authorList>
    </citation>
    <scope>NUCLEOTIDE SEQUENCE [LARGE SCALE GENOMIC DNA]</scope>
    <source>
        <strain evidence="1 2">C305</strain>
    </source>
</reference>
<dbReference type="Proteomes" id="UP000245370">
    <property type="component" value="Unassembled WGS sequence"/>
</dbReference>
<reference evidence="1 2" key="2">
    <citation type="submission" date="2018-05" db="EMBL/GenBank/DDBJ databases">
        <authorList>
            <person name="Lanie J.A."/>
            <person name="Ng W.-L."/>
            <person name="Kazmierczak K.M."/>
            <person name="Andrzejewski T.M."/>
            <person name="Davidsen T.M."/>
            <person name="Wayne K.J."/>
            <person name="Tettelin H."/>
            <person name="Glass J.I."/>
            <person name="Rusch D."/>
            <person name="Podicherti R."/>
            <person name="Tsui H.-C.T."/>
            <person name="Winkler M.E."/>
        </authorList>
    </citation>
    <scope>NUCLEOTIDE SEQUENCE [LARGE SCALE GENOMIC DNA]</scope>
    <source>
        <strain evidence="1 2">C305</strain>
    </source>
</reference>
<comment type="caution">
    <text evidence="1">The sequence shown here is derived from an EMBL/GenBank/DDBJ whole genome shotgun (WGS) entry which is preliminary data.</text>
</comment>
<dbReference type="EMBL" id="QFRJ01000005">
    <property type="protein sequence ID" value="PWH85597.1"/>
    <property type="molecule type" value="Genomic_DNA"/>
</dbReference>
<gene>
    <name evidence="1" type="ORF">DIT68_08130</name>
</gene>
<keyword evidence="2" id="KW-1185">Reference proteome</keyword>
<protein>
    <submittedName>
        <fullName evidence="1">Uncharacterized protein</fullName>
    </submittedName>
</protein>
<sequence length="111" mass="12790">MNGVFHAEPNGRSALHEKSKIQAKNNQKYVIYFVSLIEVRNLNMKATDINTTLIYNYFSFLKNLSPDNKLELIARLSKSMKSSKSQKEKFHLVHCMDLGILNIQPMNSLMN</sequence>
<dbReference type="AlphaFoldDB" id="A0A2U2XCW0"/>
<evidence type="ECO:0000313" key="1">
    <source>
        <dbReference type="EMBL" id="PWH85597.1"/>
    </source>
</evidence>
<evidence type="ECO:0000313" key="2">
    <source>
        <dbReference type="Proteomes" id="UP000245370"/>
    </source>
</evidence>
<proteinExistence type="predicted"/>
<name>A0A2U2XCW0_9FLAO</name>